<gene>
    <name evidence="1" type="ORF">UFOVP388_7</name>
</gene>
<protein>
    <submittedName>
        <fullName evidence="1">Uncharacterized protein</fullName>
    </submittedName>
</protein>
<accession>A0A6J7X0L5</accession>
<dbReference type="EMBL" id="LR798324">
    <property type="protein sequence ID" value="CAB5223664.1"/>
    <property type="molecule type" value="Genomic_DNA"/>
</dbReference>
<sequence>MKNDKTQKPALSKTVVSGSINELLSKFENGLELYRNNAVFANCIEHLVRGGDIYKIFEQIIIMQSNTQEKLTELITSGVLRQEIIVSKEKYDELASGL</sequence>
<organism evidence="1">
    <name type="scientific">uncultured Caudovirales phage</name>
    <dbReference type="NCBI Taxonomy" id="2100421"/>
    <lineage>
        <taxon>Viruses</taxon>
        <taxon>Duplodnaviria</taxon>
        <taxon>Heunggongvirae</taxon>
        <taxon>Uroviricota</taxon>
        <taxon>Caudoviricetes</taxon>
        <taxon>Peduoviridae</taxon>
        <taxon>Maltschvirus</taxon>
        <taxon>Maltschvirus maltsch</taxon>
    </lineage>
</organism>
<evidence type="ECO:0000313" key="1">
    <source>
        <dbReference type="EMBL" id="CAB5223664.1"/>
    </source>
</evidence>
<proteinExistence type="predicted"/>
<name>A0A6J7X0L5_9CAUD</name>
<reference evidence="1" key="1">
    <citation type="submission" date="2020-05" db="EMBL/GenBank/DDBJ databases">
        <authorList>
            <person name="Chiriac C."/>
            <person name="Salcher M."/>
            <person name="Ghai R."/>
            <person name="Kavagutti S V."/>
        </authorList>
    </citation>
    <scope>NUCLEOTIDE SEQUENCE</scope>
</reference>